<dbReference type="AlphaFoldDB" id="A0A550C3Q2"/>
<keyword evidence="2" id="KW-1133">Transmembrane helix</keyword>
<keyword evidence="2" id="KW-0472">Membrane</keyword>
<keyword evidence="5" id="KW-1185">Reference proteome</keyword>
<evidence type="ECO:0000256" key="2">
    <source>
        <dbReference type="SAM" id="Phobius"/>
    </source>
</evidence>
<evidence type="ECO:0000313" key="4">
    <source>
        <dbReference type="EMBL" id="TRM59418.1"/>
    </source>
</evidence>
<feature type="chain" id="PRO_5021975096" evidence="3">
    <location>
        <begin position="21"/>
        <end position="154"/>
    </location>
</feature>
<feature type="signal peptide" evidence="3">
    <location>
        <begin position="1"/>
        <end position="20"/>
    </location>
</feature>
<name>A0A550C3Q2_9AGAR</name>
<evidence type="ECO:0000256" key="1">
    <source>
        <dbReference type="SAM" id="MobiDB-lite"/>
    </source>
</evidence>
<feature type="region of interest" description="Disordered" evidence="1">
    <location>
        <begin position="119"/>
        <end position="154"/>
    </location>
</feature>
<keyword evidence="2" id="KW-0812">Transmembrane</keyword>
<accession>A0A550C3Q2</accession>
<dbReference type="EMBL" id="VDMD01000028">
    <property type="protein sequence ID" value="TRM59418.1"/>
    <property type="molecule type" value="Genomic_DNA"/>
</dbReference>
<gene>
    <name evidence="4" type="ORF">BD626DRAFT_154470</name>
</gene>
<evidence type="ECO:0000256" key="3">
    <source>
        <dbReference type="SAM" id="SignalP"/>
    </source>
</evidence>
<reference evidence="4 5" key="1">
    <citation type="journal article" date="2019" name="New Phytol.">
        <title>Comparative genomics reveals unique wood-decay strategies and fruiting body development in the Schizophyllaceae.</title>
        <authorList>
            <person name="Almasi E."/>
            <person name="Sahu N."/>
            <person name="Krizsan K."/>
            <person name="Balint B."/>
            <person name="Kovacs G.M."/>
            <person name="Kiss B."/>
            <person name="Cseklye J."/>
            <person name="Drula E."/>
            <person name="Henrissat B."/>
            <person name="Nagy I."/>
            <person name="Chovatia M."/>
            <person name="Adam C."/>
            <person name="LaButti K."/>
            <person name="Lipzen A."/>
            <person name="Riley R."/>
            <person name="Grigoriev I.V."/>
            <person name="Nagy L.G."/>
        </authorList>
    </citation>
    <scope>NUCLEOTIDE SEQUENCE [LARGE SCALE GENOMIC DNA]</scope>
    <source>
        <strain evidence="4 5">NL-1724</strain>
    </source>
</reference>
<proteinExistence type="predicted"/>
<feature type="region of interest" description="Disordered" evidence="1">
    <location>
        <begin position="69"/>
        <end position="105"/>
    </location>
</feature>
<keyword evidence="3" id="KW-0732">Signal</keyword>
<organism evidence="4 5">
    <name type="scientific">Schizophyllum amplum</name>
    <dbReference type="NCBI Taxonomy" id="97359"/>
    <lineage>
        <taxon>Eukaryota</taxon>
        <taxon>Fungi</taxon>
        <taxon>Dikarya</taxon>
        <taxon>Basidiomycota</taxon>
        <taxon>Agaricomycotina</taxon>
        <taxon>Agaricomycetes</taxon>
        <taxon>Agaricomycetidae</taxon>
        <taxon>Agaricales</taxon>
        <taxon>Schizophyllaceae</taxon>
        <taxon>Schizophyllum</taxon>
    </lineage>
</organism>
<protein>
    <submittedName>
        <fullName evidence="4">Uncharacterized protein</fullName>
    </submittedName>
</protein>
<feature type="compositionally biased region" description="Low complexity" evidence="1">
    <location>
        <begin position="73"/>
        <end position="89"/>
    </location>
</feature>
<comment type="caution">
    <text evidence="4">The sequence shown here is derived from an EMBL/GenBank/DDBJ whole genome shotgun (WGS) entry which is preliminary data.</text>
</comment>
<sequence length="154" mass="16773">MATRTRASPFLLLLACSARAAPLQLLDRRDNSNSTLASRQIWGIAVGVVCAFVLSMGLLFYYRRFRARRRSSTRPANTSTWSLSALLSPSPRPPSSTNPSGNIRELTAEQLIGTQATRTGTAAANNAPHHRCEQEEPQATSYTVPDVDDLPSCV</sequence>
<dbReference type="Proteomes" id="UP000320762">
    <property type="component" value="Unassembled WGS sequence"/>
</dbReference>
<feature type="transmembrane region" description="Helical" evidence="2">
    <location>
        <begin position="44"/>
        <end position="62"/>
    </location>
</feature>
<evidence type="ECO:0000313" key="5">
    <source>
        <dbReference type="Proteomes" id="UP000320762"/>
    </source>
</evidence>